<dbReference type="EMBL" id="JAIQCV010000010">
    <property type="protein sequence ID" value="KAH1056229.1"/>
    <property type="molecule type" value="Genomic_DNA"/>
</dbReference>
<dbReference type="Proteomes" id="UP000828251">
    <property type="component" value="Unassembled WGS sequence"/>
</dbReference>
<feature type="region of interest" description="Disordered" evidence="1">
    <location>
        <begin position="20"/>
        <end position="65"/>
    </location>
</feature>
<reference evidence="2 3" key="1">
    <citation type="journal article" date="2021" name="Plant Biotechnol. J.">
        <title>Multi-omics assisted identification of the key and species-specific regulatory components of drought-tolerant mechanisms in Gossypium stocksii.</title>
        <authorList>
            <person name="Yu D."/>
            <person name="Ke L."/>
            <person name="Zhang D."/>
            <person name="Wu Y."/>
            <person name="Sun Y."/>
            <person name="Mei J."/>
            <person name="Sun J."/>
            <person name="Sun Y."/>
        </authorList>
    </citation>
    <scope>NUCLEOTIDE SEQUENCE [LARGE SCALE GENOMIC DNA]</scope>
    <source>
        <strain evidence="3">cv. E1</strain>
        <tissue evidence="2">Leaf</tissue>
    </source>
</reference>
<sequence>MPSFLDFRKELQAVVAKEVGEAQPAKTDLATTEKETEEPKEETKKMESFMDSTTTVPPPFTEPITKHDHEINWFINESQNMMMNKRTFHSNHSKGKCITNTVH</sequence>
<evidence type="ECO:0000256" key="1">
    <source>
        <dbReference type="SAM" id="MobiDB-lite"/>
    </source>
</evidence>
<evidence type="ECO:0000313" key="3">
    <source>
        <dbReference type="Proteomes" id="UP000828251"/>
    </source>
</evidence>
<accession>A0A9D3ZPY1</accession>
<feature type="non-terminal residue" evidence="2">
    <location>
        <position position="103"/>
    </location>
</feature>
<dbReference type="AlphaFoldDB" id="A0A9D3ZPY1"/>
<keyword evidence="3" id="KW-1185">Reference proteome</keyword>
<protein>
    <submittedName>
        <fullName evidence="2">Uncharacterized protein</fullName>
    </submittedName>
</protein>
<organism evidence="2 3">
    <name type="scientific">Gossypium stocksii</name>
    <dbReference type="NCBI Taxonomy" id="47602"/>
    <lineage>
        <taxon>Eukaryota</taxon>
        <taxon>Viridiplantae</taxon>
        <taxon>Streptophyta</taxon>
        <taxon>Embryophyta</taxon>
        <taxon>Tracheophyta</taxon>
        <taxon>Spermatophyta</taxon>
        <taxon>Magnoliopsida</taxon>
        <taxon>eudicotyledons</taxon>
        <taxon>Gunneridae</taxon>
        <taxon>Pentapetalae</taxon>
        <taxon>rosids</taxon>
        <taxon>malvids</taxon>
        <taxon>Malvales</taxon>
        <taxon>Malvaceae</taxon>
        <taxon>Malvoideae</taxon>
        <taxon>Gossypium</taxon>
    </lineage>
</organism>
<evidence type="ECO:0000313" key="2">
    <source>
        <dbReference type="EMBL" id="KAH1056229.1"/>
    </source>
</evidence>
<gene>
    <name evidence="2" type="ORF">J1N35_034294</name>
</gene>
<comment type="caution">
    <text evidence="2">The sequence shown here is derived from an EMBL/GenBank/DDBJ whole genome shotgun (WGS) entry which is preliminary data.</text>
</comment>
<proteinExistence type="predicted"/>
<name>A0A9D3ZPY1_9ROSI</name>